<dbReference type="OrthoDB" id="1667587at2759"/>
<dbReference type="SUPFAM" id="SSF56219">
    <property type="entry name" value="DNase I-like"/>
    <property type="match status" value="1"/>
</dbReference>
<feature type="compositionally biased region" description="Low complexity" evidence="5">
    <location>
        <begin position="604"/>
        <end position="618"/>
    </location>
</feature>
<dbReference type="KEGG" id="ovi:T265_02386"/>
<keyword evidence="3" id="KW-0072">Autophagy</keyword>
<sequence>MQTILNNLNNSASRFGMRFTPAKCKVLLQDWVGSNPSFMLADEPIEVVDKFVCLGSCISPGGLEKDEITIRIGKARAAFANLRHLWRRRDISFSVKGQVYSAEYLTIDVFGALPESGGNTGSAILKTDDSIRHAASARHMVPTSSGISKSVLKPRHPVYLAEFNVRTLKQVGQQAALALTLDSLGIDVCCVSETRIQDASTVIELTAPSVSTRFRLRTSGDPEAAAVGCAGVGIVLSHRVEASLLEWIPVDGRLCAVRLATSVKESHKRQVDRCLFIVSAYAPTDCSTDTVKDRFYDALNALLRRAKSSDIVVVAGDMNAQVDRLSASEAQLGGRHGLDSCCVRNVAIASSILVGSKCGYSLLSTLGDQVTETFSTTGDPICIVGRLFDRSLVTLVSQNDMRKLLVSHSRINTLICHYRYTLTILAVKLNQHRLVVCVEDGIFIHNLRDMQMLHRVEETPPNRNGVIALSSAEDNCYLAYPGSHRVGTVYIFDAMNFRNVTSISAHDGLLAALAFNAAGDLLATASEKGTIIRVFSIPQGDRLMEFRRGLSRCVSICCLSFSLNNQFLVAASHTETVHVFKLETRSGNKGLDGGPLTYTRRRTTSSGSVVSQGSTTGVCPTSSEDGESGPADDGHAAAPTVDRGSPLVSDPNVGSSGSSGWTGGLMGWMGSTLKAYSSYLPHQVSEIFAQDRAFAYARIPSSSSSFLWSATGRGSPQCVVGTGAAGAVSSVATGDGSTGSPVLVSQPVGLHKVAAVVFYQNQPRIIVAGLDGLVHTFAIDPINGGEATLLHTQRLLSPNPSGTCPRPIGQGNGPSHGAQNPRSTSVAEPVGPQLTGGPQQPGVYVAPRSHTGPMSRPTTFAAAVAGGLTQDTESKGSIQSPTTES</sequence>
<feature type="region of interest" description="Disordered" evidence="5">
    <location>
        <begin position="591"/>
        <end position="660"/>
    </location>
</feature>
<dbReference type="STRING" id="6198.A0A074ZW35"/>
<dbReference type="Proteomes" id="UP000054324">
    <property type="component" value="Unassembled WGS sequence"/>
</dbReference>
<dbReference type="CTD" id="20316574"/>
<evidence type="ECO:0000256" key="2">
    <source>
        <dbReference type="ARBA" id="ARBA00022737"/>
    </source>
</evidence>
<dbReference type="InterPro" id="IPR036691">
    <property type="entry name" value="Endo/exonu/phosph_ase_sf"/>
</dbReference>
<evidence type="ECO:0000313" key="7">
    <source>
        <dbReference type="Proteomes" id="UP000054324"/>
    </source>
</evidence>
<dbReference type="SMART" id="SM00320">
    <property type="entry name" value="WD40"/>
    <property type="match status" value="4"/>
</dbReference>
<dbReference type="EMBL" id="KL596647">
    <property type="protein sequence ID" value="KER31331.1"/>
    <property type="molecule type" value="Genomic_DNA"/>
</dbReference>
<accession>A0A074ZW35</accession>
<organism evidence="6 7">
    <name type="scientific">Opisthorchis viverrini</name>
    <name type="common">Southeast Asian liver fluke</name>
    <dbReference type="NCBI Taxonomy" id="6198"/>
    <lineage>
        <taxon>Eukaryota</taxon>
        <taxon>Metazoa</taxon>
        <taxon>Spiralia</taxon>
        <taxon>Lophotrochozoa</taxon>
        <taxon>Platyhelminthes</taxon>
        <taxon>Trematoda</taxon>
        <taxon>Digenea</taxon>
        <taxon>Opisthorchiida</taxon>
        <taxon>Opisthorchiata</taxon>
        <taxon>Opisthorchiidae</taxon>
        <taxon>Opisthorchis</taxon>
    </lineage>
</organism>
<feature type="compositionally biased region" description="Low complexity" evidence="5">
    <location>
        <begin position="829"/>
        <end position="842"/>
    </location>
</feature>
<dbReference type="Gene3D" id="2.130.10.10">
    <property type="entry name" value="YVTN repeat-like/Quinoprotein amine dehydrogenase"/>
    <property type="match status" value="1"/>
</dbReference>
<evidence type="ECO:0000256" key="1">
    <source>
        <dbReference type="ARBA" id="ARBA00022574"/>
    </source>
</evidence>
<keyword evidence="1" id="KW-0853">WD repeat</keyword>
<dbReference type="GO" id="GO:0006914">
    <property type="term" value="P:autophagy"/>
    <property type="evidence" value="ECO:0007669"/>
    <property type="project" value="UniProtKB-KW"/>
</dbReference>
<keyword evidence="7" id="KW-1185">Reference proteome</keyword>
<dbReference type="PANTHER" id="PTHR11227">
    <property type="entry name" value="WD-REPEAT PROTEIN INTERACTING WITH PHOSPHOINOSIDES WIPI -RELATED"/>
    <property type="match status" value="1"/>
</dbReference>
<reference evidence="6 7" key="1">
    <citation type="submission" date="2013-11" db="EMBL/GenBank/DDBJ databases">
        <title>Opisthorchis viverrini - life in the bile duct.</title>
        <authorList>
            <person name="Young N.D."/>
            <person name="Nagarajan N."/>
            <person name="Lin S.J."/>
            <person name="Korhonen P.K."/>
            <person name="Jex A.R."/>
            <person name="Hall R.S."/>
            <person name="Safavi-Hemami H."/>
            <person name="Kaewkong W."/>
            <person name="Bertrand D."/>
            <person name="Gao S."/>
            <person name="Seet Q."/>
            <person name="Wongkham S."/>
            <person name="Teh B.T."/>
            <person name="Wongkham C."/>
            <person name="Intapan P.M."/>
            <person name="Maleewong W."/>
            <person name="Yang X."/>
            <person name="Hu M."/>
            <person name="Wang Z."/>
            <person name="Hofmann A."/>
            <person name="Sternberg P.W."/>
            <person name="Tan P."/>
            <person name="Wang J."/>
            <person name="Gasser R.B."/>
        </authorList>
    </citation>
    <scope>NUCLEOTIDE SEQUENCE [LARGE SCALE GENOMIC DNA]</scope>
</reference>
<dbReference type="AlphaFoldDB" id="A0A074ZW35"/>
<dbReference type="SUPFAM" id="SSF50978">
    <property type="entry name" value="WD40 repeat-like"/>
    <property type="match status" value="1"/>
</dbReference>
<dbReference type="InterPro" id="IPR001680">
    <property type="entry name" value="WD40_rpt"/>
</dbReference>
<dbReference type="InterPro" id="IPR015943">
    <property type="entry name" value="WD40/YVTN_repeat-like_dom_sf"/>
</dbReference>
<dbReference type="Gene3D" id="3.60.10.10">
    <property type="entry name" value="Endonuclease/exonuclease/phosphatase"/>
    <property type="match status" value="1"/>
</dbReference>
<dbReference type="Pfam" id="PF21032">
    <property type="entry name" value="PROPPIN"/>
    <property type="match status" value="1"/>
</dbReference>
<comment type="similarity">
    <text evidence="4">Belongs to the WD repeat PROPPIN family.</text>
</comment>
<gene>
    <name evidence="6" type="ORF">T265_02386</name>
</gene>
<feature type="region of interest" description="Disordered" evidence="5">
    <location>
        <begin position="796"/>
        <end position="885"/>
    </location>
</feature>
<evidence type="ECO:0000256" key="4">
    <source>
        <dbReference type="ARBA" id="ARBA00025740"/>
    </source>
</evidence>
<evidence type="ECO:0000256" key="5">
    <source>
        <dbReference type="SAM" id="MobiDB-lite"/>
    </source>
</evidence>
<dbReference type="InterPro" id="IPR048720">
    <property type="entry name" value="PROPPIN"/>
</dbReference>
<dbReference type="RefSeq" id="XP_009164883.1">
    <property type="nucleotide sequence ID" value="XM_009166619.1"/>
</dbReference>
<feature type="compositionally biased region" description="Polar residues" evidence="5">
    <location>
        <begin position="817"/>
        <end position="826"/>
    </location>
</feature>
<keyword evidence="2" id="KW-0677">Repeat</keyword>
<protein>
    <submittedName>
        <fullName evidence="6">Uncharacterized protein</fullName>
    </submittedName>
</protein>
<dbReference type="GeneID" id="20316574"/>
<evidence type="ECO:0000313" key="6">
    <source>
        <dbReference type="EMBL" id="KER31331.1"/>
    </source>
</evidence>
<evidence type="ECO:0000256" key="3">
    <source>
        <dbReference type="ARBA" id="ARBA00023006"/>
    </source>
</evidence>
<proteinExistence type="inferred from homology"/>
<feature type="compositionally biased region" description="Polar residues" evidence="5">
    <location>
        <begin position="869"/>
        <end position="885"/>
    </location>
</feature>
<dbReference type="InterPro" id="IPR036322">
    <property type="entry name" value="WD40_repeat_dom_sf"/>
</dbReference>
<name>A0A074ZW35_OPIVI</name>
<dbReference type="GO" id="GO:0005737">
    <property type="term" value="C:cytoplasm"/>
    <property type="evidence" value="ECO:0007669"/>
    <property type="project" value="UniProtKB-ARBA"/>
</dbReference>